<feature type="region of interest" description="Disordered" evidence="1">
    <location>
        <begin position="176"/>
        <end position="217"/>
    </location>
</feature>
<proteinExistence type="predicted"/>
<evidence type="ECO:0000313" key="4">
    <source>
        <dbReference type="Proteomes" id="UP001597018"/>
    </source>
</evidence>
<comment type="caution">
    <text evidence="3">The sequence shown here is derived from an EMBL/GenBank/DDBJ whole genome shotgun (WGS) entry which is preliminary data.</text>
</comment>
<reference evidence="4" key="1">
    <citation type="journal article" date="2019" name="Int. J. Syst. Evol. Microbiol.">
        <title>The Global Catalogue of Microorganisms (GCM) 10K type strain sequencing project: providing services to taxonomists for standard genome sequencing and annotation.</title>
        <authorList>
            <consortium name="The Broad Institute Genomics Platform"/>
            <consortium name="The Broad Institute Genome Sequencing Center for Infectious Disease"/>
            <person name="Wu L."/>
            <person name="Ma J."/>
        </authorList>
    </citation>
    <scope>NUCLEOTIDE SEQUENCE [LARGE SCALE GENOMIC DNA]</scope>
    <source>
        <strain evidence="4">CCUG 56401</strain>
    </source>
</reference>
<sequence length="217" mass="23096">MLNLSMLLEDSARKYPDREAVVLGPTRLTYSQVNAAANQVANLLVERGIRPGDRVALSCPNLPHFPVVYYGILKTGAAVVPLNVLLKDREIAYHLDDADVKAYFCFEGTPELPLCAEGFAGFKQVDPVEHFFVITDDPAARSPIDGVETLGSALVGHGTTFDSIPTEPTDTAAILSSAPATSHDATRTASTTSSTARRTSSSGAASTCIRVRSKKSS</sequence>
<name>A0ABW3FNU2_9PSEU</name>
<keyword evidence="4" id="KW-1185">Reference proteome</keyword>
<dbReference type="EMBL" id="JBHTIW010000005">
    <property type="protein sequence ID" value="MFD0920184.1"/>
    <property type="molecule type" value="Genomic_DNA"/>
</dbReference>
<dbReference type="SUPFAM" id="SSF56801">
    <property type="entry name" value="Acetyl-CoA synthetase-like"/>
    <property type="match status" value="1"/>
</dbReference>
<dbReference type="PANTHER" id="PTHR43767">
    <property type="entry name" value="LONG-CHAIN-FATTY-ACID--COA LIGASE"/>
    <property type="match status" value="1"/>
</dbReference>
<dbReference type="RefSeq" id="WP_345600858.1">
    <property type="nucleotide sequence ID" value="NZ_BAABLT010000020.1"/>
</dbReference>
<dbReference type="Pfam" id="PF00501">
    <property type="entry name" value="AMP-binding"/>
    <property type="match status" value="1"/>
</dbReference>
<feature type="compositionally biased region" description="Low complexity" evidence="1">
    <location>
        <begin position="180"/>
        <end position="207"/>
    </location>
</feature>
<dbReference type="InterPro" id="IPR050237">
    <property type="entry name" value="ATP-dep_AMP-bd_enzyme"/>
</dbReference>
<dbReference type="Proteomes" id="UP001597018">
    <property type="component" value="Unassembled WGS sequence"/>
</dbReference>
<dbReference type="PANTHER" id="PTHR43767:SF1">
    <property type="entry name" value="NONRIBOSOMAL PEPTIDE SYNTHASE PES1 (EUROFUNG)-RELATED"/>
    <property type="match status" value="1"/>
</dbReference>
<evidence type="ECO:0000256" key="1">
    <source>
        <dbReference type="SAM" id="MobiDB-lite"/>
    </source>
</evidence>
<protein>
    <submittedName>
        <fullName evidence="3">AMP-binding protein</fullName>
    </submittedName>
</protein>
<organism evidence="3 4">
    <name type="scientific">Saccharopolyspora rosea</name>
    <dbReference type="NCBI Taxonomy" id="524884"/>
    <lineage>
        <taxon>Bacteria</taxon>
        <taxon>Bacillati</taxon>
        <taxon>Actinomycetota</taxon>
        <taxon>Actinomycetes</taxon>
        <taxon>Pseudonocardiales</taxon>
        <taxon>Pseudonocardiaceae</taxon>
        <taxon>Saccharopolyspora</taxon>
    </lineage>
</organism>
<feature type="domain" description="AMP-dependent synthetase/ligase" evidence="2">
    <location>
        <begin position="8"/>
        <end position="174"/>
    </location>
</feature>
<dbReference type="Gene3D" id="3.40.50.980">
    <property type="match status" value="1"/>
</dbReference>
<gene>
    <name evidence="3" type="ORF">ACFQ16_10580</name>
</gene>
<accession>A0ABW3FNU2</accession>
<evidence type="ECO:0000313" key="3">
    <source>
        <dbReference type="EMBL" id="MFD0920184.1"/>
    </source>
</evidence>
<dbReference type="InterPro" id="IPR000873">
    <property type="entry name" value="AMP-dep_synth/lig_dom"/>
</dbReference>
<evidence type="ECO:0000259" key="2">
    <source>
        <dbReference type="Pfam" id="PF00501"/>
    </source>
</evidence>